<feature type="transmembrane region" description="Helical" evidence="1">
    <location>
        <begin position="242"/>
        <end position="266"/>
    </location>
</feature>
<dbReference type="Proteomes" id="UP000092596">
    <property type="component" value="Chromosome"/>
</dbReference>
<dbReference type="PATRIC" id="fig|1630135.4.peg.1319"/>
<reference evidence="2 3" key="1">
    <citation type="submission" date="2015-06" db="EMBL/GenBank/DDBJ databases">
        <title>Investigation of pathophysiology for high-risk pregnancy and development of treatment modality based on it.</title>
        <authorList>
            <person name="Kim B.-C."/>
            <person name="Lim S."/>
        </authorList>
    </citation>
    <scope>NUCLEOTIDE SEQUENCE [LARGE SCALE GENOMIC DNA]</scope>
    <source>
        <strain evidence="2 3">AD1-86</strain>
    </source>
</reference>
<dbReference type="EMBL" id="CP012117">
    <property type="protein sequence ID" value="ANP27868.1"/>
    <property type="molecule type" value="Genomic_DNA"/>
</dbReference>
<dbReference type="AlphaFoldDB" id="A0A1B0ZIU1"/>
<sequence>MNHNGWAFGDDAPMTARLTTAFAFTAAAGLSILFTIVWLLSDGLSADISLGGLIAPLMLGVFIAVAGAVYDVTLRRLPFAWMCVVVAVSVLALALVGAAIFELTTDQRYSLSSFVFLIGVPVYGALAWAVFALWPAPKKQEPRLFGPGEDRGDWREEFIRAARVRGDLTDKRIEALADDAYARAEAAHRSVGEECGDPVRYARSLPKDRATAAKRKLYFQLALVVLAGIVLTLNLGGEAKSAFGTGALILWLAIFVVGSLSSFFLWRKAKREQEGEAERPVD</sequence>
<name>A0A1B0ZIU1_9MICO</name>
<feature type="transmembrane region" description="Helical" evidence="1">
    <location>
        <begin position="79"/>
        <end position="101"/>
    </location>
</feature>
<evidence type="ECO:0000313" key="2">
    <source>
        <dbReference type="EMBL" id="ANP27868.1"/>
    </source>
</evidence>
<keyword evidence="1" id="KW-0812">Transmembrane</keyword>
<feature type="transmembrane region" description="Helical" evidence="1">
    <location>
        <begin position="53"/>
        <end position="72"/>
    </location>
</feature>
<protein>
    <submittedName>
        <fullName evidence="2">Uncharacterized protein</fullName>
    </submittedName>
</protein>
<evidence type="ECO:0000256" key="1">
    <source>
        <dbReference type="SAM" id="Phobius"/>
    </source>
</evidence>
<feature type="transmembrane region" description="Helical" evidence="1">
    <location>
        <begin position="113"/>
        <end position="134"/>
    </location>
</feature>
<organism evidence="2 3">
    <name type="scientific">Dermabacter vaginalis</name>
    <dbReference type="NCBI Taxonomy" id="1630135"/>
    <lineage>
        <taxon>Bacteria</taxon>
        <taxon>Bacillati</taxon>
        <taxon>Actinomycetota</taxon>
        <taxon>Actinomycetes</taxon>
        <taxon>Micrococcales</taxon>
        <taxon>Dermabacteraceae</taxon>
        <taxon>Dermabacter</taxon>
    </lineage>
</organism>
<feature type="transmembrane region" description="Helical" evidence="1">
    <location>
        <begin position="217"/>
        <end position="236"/>
    </location>
</feature>
<accession>A0A1B0ZIU1</accession>
<keyword evidence="1" id="KW-0472">Membrane</keyword>
<proteinExistence type="predicted"/>
<feature type="transmembrane region" description="Helical" evidence="1">
    <location>
        <begin position="21"/>
        <end position="41"/>
    </location>
</feature>
<dbReference type="RefSeq" id="WP_065247991.1">
    <property type="nucleotide sequence ID" value="NZ_CP012117.1"/>
</dbReference>
<dbReference type="KEGG" id="dva:DAD186_13180"/>
<evidence type="ECO:0000313" key="3">
    <source>
        <dbReference type="Proteomes" id="UP000092596"/>
    </source>
</evidence>
<gene>
    <name evidence="2" type="ORF">DAD186_13180</name>
</gene>
<dbReference type="STRING" id="1630135.DAD186_13180"/>
<keyword evidence="1" id="KW-1133">Transmembrane helix</keyword>